<name>A0A1M7QHU7_9BACI</name>
<dbReference type="OrthoDB" id="5702018at2"/>
<feature type="transmembrane region" description="Helical" evidence="1">
    <location>
        <begin position="245"/>
        <end position="263"/>
    </location>
</feature>
<dbReference type="RefSeq" id="WP_073202819.1">
    <property type="nucleotide sequence ID" value="NZ_FRCZ01000007.1"/>
</dbReference>
<feature type="domain" description="DUF1206" evidence="2">
    <location>
        <begin position="112"/>
        <end position="176"/>
    </location>
</feature>
<feature type="transmembrane region" description="Helical" evidence="1">
    <location>
        <begin position="111"/>
        <end position="131"/>
    </location>
</feature>
<reference evidence="3 4" key="1">
    <citation type="submission" date="2016-11" db="EMBL/GenBank/DDBJ databases">
        <authorList>
            <person name="Jaros S."/>
            <person name="Januszkiewicz K."/>
            <person name="Wedrychowicz H."/>
        </authorList>
    </citation>
    <scope>NUCLEOTIDE SEQUENCE [LARGE SCALE GENOMIC DNA]</scope>
    <source>
        <strain evidence="3 4">CGMCC 1.10681</strain>
    </source>
</reference>
<keyword evidence="1" id="KW-1133">Transmembrane helix</keyword>
<gene>
    <name evidence="3" type="ORF">SAMN05216179_3180</name>
</gene>
<dbReference type="Proteomes" id="UP000184184">
    <property type="component" value="Unassembled WGS sequence"/>
</dbReference>
<keyword evidence="4" id="KW-1185">Reference proteome</keyword>
<feature type="transmembrane region" description="Helical" evidence="1">
    <location>
        <begin position="30"/>
        <end position="53"/>
    </location>
</feature>
<feature type="domain" description="DUF1206" evidence="2">
    <location>
        <begin position="202"/>
        <end position="269"/>
    </location>
</feature>
<accession>A0A1M7QHU7</accession>
<evidence type="ECO:0000259" key="2">
    <source>
        <dbReference type="Pfam" id="PF06724"/>
    </source>
</evidence>
<evidence type="ECO:0000313" key="4">
    <source>
        <dbReference type="Proteomes" id="UP000184184"/>
    </source>
</evidence>
<feature type="domain" description="DUF1206" evidence="2">
    <location>
        <begin position="29"/>
        <end position="92"/>
    </location>
</feature>
<keyword evidence="1" id="KW-0472">Membrane</keyword>
<dbReference type="AlphaFoldDB" id="A0A1M7QHU7"/>
<evidence type="ECO:0000256" key="1">
    <source>
        <dbReference type="SAM" id="Phobius"/>
    </source>
</evidence>
<protein>
    <recommendedName>
        <fullName evidence="2">DUF1206 domain-containing protein</fullName>
    </recommendedName>
</protein>
<feature type="transmembrane region" description="Helical" evidence="1">
    <location>
        <begin position="151"/>
        <end position="172"/>
    </location>
</feature>
<evidence type="ECO:0000313" key="3">
    <source>
        <dbReference type="EMBL" id="SHN30473.1"/>
    </source>
</evidence>
<dbReference type="InterPro" id="IPR009597">
    <property type="entry name" value="DUF1206"/>
</dbReference>
<organism evidence="3 4">
    <name type="scientific">Gracilibacillus kekensis</name>
    <dbReference type="NCBI Taxonomy" id="1027249"/>
    <lineage>
        <taxon>Bacteria</taxon>
        <taxon>Bacillati</taxon>
        <taxon>Bacillota</taxon>
        <taxon>Bacilli</taxon>
        <taxon>Bacillales</taxon>
        <taxon>Bacillaceae</taxon>
        <taxon>Gracilibacillus</taxon>
    </lineage>
</organism>
<feature type="transmembrane region" description="Helical" evidence="1">
    <location>
        <begin position="73"/>
        <end position="91"/>
    </location>
</feature>
<keyword evidence="1" id="KW-0812">Transmembrane</keyword>
<dbReference type="STRING" id="1027249.SAMN05216179_3180"/>
<dbReference type="Pfam" id="PF06724">
    <property type="entry name" value="DUF1206"/>
    <property type="match status" value="3"/>
</dbReference>
<proteinExistence type="predicted"/>
<feature type="transmembrane region" description="Helical" evidence="1">
    <location>
        <begin position="204"/>
        <end position="225"/>
    </location>
</feature>
<sequence>MSNHSETKQKAKKATDEAKPWLRAIARSGYIAKGIVYILVGILSVMAALGVGGQTTDGSGAIAAVANEPFGNVLVWIIAIGLIIYGGWKIVQLFKGPSRENNKGKNVIMRITYLVSASIYLSLAYKSFSMLLSNQSSSSSSWLSIILDLPLGEWIVFSIGLVIAFVGINEIINGYKEKFVDKFKFHEMGKKEIKLGKKVGRIGLIARGITFLVLGFFIMATGFTKDLQVEAGLDGALQKIAQQPFGQWMLGLVAIGLVLYGVFQIMKGKNRNMNIY</sequence>
<dbReference type="EMBL" id="FRCZ01000007">
    <property type="protein sequence ID" value="SHN30473.1"/>
    <property type="molecule type" value="Genomic_DNA"/>
</dbReference>